<accession>Q027E9</accession>
<protein>
    <submittedName>
        <fullName evidence="1">Uncharacterized protein</fullName>
    </submittedName>
</protein>
<dbReference type="EMBL" id="CP000473">
    <property type="protein sequence ID" value="ABJ82864.1"/>
    <property type="molecule type" value="Genomic_DNA"/>
</dbReference>
<proteinExistence type="predicted"/>
<dbReference type="InterPro" id="IPR034660">
    <property type="entry name" value="DinB/YfiT-like"/>
</dbReference>
<sequence>MGSERLCAALLAKIHEQIEGTVHLISAVPADRLNWTPAIPGAWPVDILLGHLLECLAGFCAVLSAVEPKRLAHFSELRALPVNHACSPGDAIRRIALYRTRIDEGFALLVDASLCKSVSTVFVREGEPLLTLLLGNLEHLVNHKHQLFTYLRQLGVDVTTRDLYQFRGDV</sequence>
<dbReference type="AlphaFoldDB" id="Q027E9"/>
<organism evidence="1">
    <name type="scientific">Solibacter usitatus (strain Ellin6076)</name>
    <dbReference type="NCBI Taxonomy" id="234267"/>
    <lineage>
        <taxon>Bacteria</taxon>
        <taxon>Pseudomonadati</taxon>
        <taxon>Acidobacteriota</taxon>
        <taxon>Terriglobia</taxon>
        <taxon>Bryobacterales</taxon>
        <taxon>Solibacteraceae</taxon>
        <taxon>Candidatus Solibacter</taxon>
    </lineage>
</organism>
<dbReference type="InParanoid" id="Q027E9"/>
<dbReference type="KEGG" id="sus:Acid_1874"/>
<name>Q027E9_SOLUE</name>
<reference evidence="1" key="1">
    <citation type="submission" date="2006-10" db="EMBL/GenBank/DDBJ databases">
        <title>Complete sequence of Solibacter usitatus Ellin6076.</title>
        <authorList>
            <consortium name="US DOE Joint Genome Institute"/>
            <person name="Copeland A."/>
            <person name="Lucas S."/>
            <person name="Lapidus A."/>
            <person name="Barry K."/>
            <person name="Detter J.C."/>
            <person name="Glavina del Rio T."/>
            <person name="Hammon N."/>
            <person name="Israni S."/>
            <person name="Dalin E."/>
            <person name="Tice H."/>
            <person name="Pitluck S."/>
            <person name="Thompson L.S."/>
            <person name="Brettin T."/>
            <person name="Bruce D."/>
            <person name="Han C."/>
            <person name="Tapia R."/>
            <person name="Gilna P."/>
            <person name="Schmutz J."/>
            <person name="Larimer F."/>
            <person name="Land M."/>
            <person name="Hauser L."/>
            <person name="Kyrpides N."/>
            <person name="Mikhailova N."/>
            <person name="Janssen P.H."/>
            <person name="Kuske C.R."/>
            <person name="Richardson P."/>
        </authorList>
    </citation>
    <scope>NUCLEOTIDE SEQUENCE</scope>
    <source>
        <strain evidence="1">Ellin6076</strain>
    </source>
</reference>
<dbReference type="Gene3D" id="1.20.120.450">
    <property type="entry name" value="dinb family like domain"/>
    <property type="match status" value="1"/>
</dbReference>
<gene>
    <name evidence="1" type="ordered locus">Acid_1874</name>
</gene>
<dbReference type="STRING" id="234267.Acid_1874"/>
<dbReference type="SUPFAM" id="SSF109854">
    <property type="entry name" value="DinB/YfiT-like putative metalloenzymes"/>
    <property type="match status" value="1"/>
</dbReference>
<dbReference type="HOGENOM" id="CLU_1569680_0_0_0"/>
<evidence type="ECO:0000313" key="1">
    <source>
        <dbReference type="EMBL" id="ABJ82864.1"/>
    </source>
</evidence>